<dbReference type="GO" id="GO:0016757">
    <property type="term" value="F:glycosyltransferase activity"/>
    <property type="evidence" value="ECO:0007669"/>
    <property type="project" value="UniProtKB-KW"/>
</dbReference>
<dbReference type="EC" id="2.4.-.-" evidence="2"/>
<gene>
    <name evidence="2" type="ORF">ACFL27_03130</name>
</gene>
<dbReference type="PANTHER" id="PTHR43179:SF11">
    <property type="entry name" value="GLYCOSYL TRANSFERASE"/>
    <property type="match status" value="1"/>
</dbReference>
<organism evidence="2 3">
    <name type="scientific">candidate division CSSED10-310 bacterium</name>
    <dbReference type="NCBI Taxonomy" id="2855610"/>
    <lineage>
        <taxon>Bacteria</taxon>
        <taxon>Bacteria division CSSED10-310</taxon>
    </lineage>
</organism>
<reference evidence="2 3" key="1">
    <citation type="submission" date="2024-09" db="EMBL/GenBank/DDBJ databases">
        <title>Laminarin stimulates single cell rates of sulfate reduction while oxygen inhibits transcriptomic activity in coastal marine sediment.</title>
        <authorList>
            <person name="Lindsay M."/>
            <person name="Orcutt B."/>
            <person name="Emerson D."/>
            <person name="Stepanauskas R."/>
            <person name="D'Angelo T."/>
        </authorList>
    </citation>
    <scope>NUCLEOTIDE SEQUENCE [LARGE SCALE GENOMIC DNA]</scope>
    <source>
        <strain evidence="2">SAG AM-311-K15</strain>
    </source>
</reference>
<evidence type="ECO:0000313" key="2">
    <source>
        <dbReference type="EMBL" id="MFC1849181.1"/>
    </source>
</evidence>
<dbReference type="Proteomes" id="UP001594351">
    <property type="component" value="Unassembled WGS sequence"/>
</dbReference>
<comment type="caution">
    <text evidence="2">The sequence shown here is derived from an EMBL/GenBank/DDBJ whole genome shotgun (WGS) entry which is preliminary data.</text>
</comment>
<protein>
    <submittedName>
        <fullName evidence="2">Glycosyltransferase family 2 protein</fullName>
        <ecNumber evidence="2">2.4.-.-</ecNumber>
    </submittedName>
</protein>
<dbReference type="EMBL" id="JBHPBY010000024">
    <property type="protein sequence ID" value="MFC1849181.1"/>
    <property type="molecule type" value="Genomic_DNA"/>
</dbReference>
<evidence type="ECO:0000259" key="1">
    <source>
        <dbReference type="Pfam" id="PF00535"/>
    </source>
</evidence>
<dbReference type="Pfam" id="PF00535">
    <property type="entry name" value="Glycos_transf_2"/>
    <property type="match status" value="1"/>
</dbReference>
<dbReference type="PANTHER" id="PTHR43179">
    <property type="entry name" value="RHAMNOSYLTRANSFERASE WBBL"/>
    <property type="match status" value="1"/>
</dbReference>
<name>A0ABV6YST6_UNCC1</name>
<dbReference type="InterPro" id="IPR029044">
    <property type="entry name" value="Nucleotide-diphossugar_trans"/>
</dbReference>
<dbReference type="InterPro" id="IPR001173">
    <property type="entry name" value="Glyco_trans_2-like"/>
</dbReference>
<keyword evidence="2" id="KW-0328">Glycosyltransferase</keyword>
<feature type="domain" description="Glycosyltransferase 2-like" evidence="1">
    <location>
        <begin position="6"/>
        <end position="119"/>
    </location>
</feature>
<sequence>MVPKFSIIILNYNGLEDLRNCLPSVMALDDPHHDVLVVDNGSTDDSCHFIRTCYPQVQIVRAKRNLGFAGGNNVGLKEAFRGGASYVALLNNDTRVEPSWLTGFREAFALDPVIGICGAKILDWEGTLVEFDGTIFYPANASGGYLDQPVESYQNSDKIREIAYACGGSMAISATCYGAIGDFDPSFYFYNEDIDLSLRAWISGFRVVINPRSVTYHRRGASVRRFHHSDFRDYYGLRNALTTALKNYELATFRCIYRDLIRIYLLSGKWLRLKGALFNLFILPRTFRKRRKVQRLRLRSDHDIFVRSSRPLPGAEE</sequence>
<keyword evidence="2" id="KW-0808">Transferase</keyword>
<dbReference type="SUPFAM" id="SSF53448">
    <property type="entry name" value="Nucleotide-diphospho-sugar transferases"/>
    <property type="match status" value="1"/>
</dbReference>
<keyword evidence="3" id="KW-1185">Reference proteome</keyword>
<dbReference type="CDD" id="cd04186">
    <property type="entry name" value="GT_2_like_c"/>
    <property type="match status" value="1"/>
</dbReference>
<evidence type="ECO:0000313" key="3">
    <source>
        <dbReference type="Proteomes" id="UP001594351"/>
    </source>
</evidence>
<accession>A0ABV6YST6</accession>
<dbReference type="Gene3D" id="3.90.550.10">
    <property type="entry name" value="Spore Coat Polysaccharide Biosynthesis Protein SpsA, Chain A"/>
    <property type="match status" value="1"/>
</dbReference>
<proteinExistence type="predicted"/>